<gene>
    <name evidence="1" type="ORF">Anas_06929</name>
</gene>
<organism evidence="1 2">
    <name type="scientific">Armadillidium nasatum</name>
    <dbReference type="NCBI Taxonomy" id="96803"/>
    <lineage>
        <taxon>Eukaryota</taxon>
        <taxon>Metazoa</taxon>
        <taxon>Ecdysozoa</taxon>
        <taxon>Arthropoda</taxon>
        <taxon>Crustacea</taxon>
        <taxon>Multicrustacea</taxon>
        <taxon>Malacostraca</taxon>
        <taxon>Eumalacostraca</taxon>
        <taxon>Peracarida</taxon>
        <taxon>Isopoda</taxon>
        <taxon>Oniscidea</taxon>
        <taxon>Crinocheta</taxon>
        <taxon>Armadillidiidae</taxon>
        <taxon>Armadillidium</taxon>
    </lineage>
</organism>
<dbReference type="AlphaFoldDB" id="A0A5N5SYU7"/>
<protein>
    <submittedName>
        <fullName evidence="1">Uncharacterized protein</fullName>
    </submittedName>
</protein>
<dbReference type="EMBL" id="SEYY01018699">
    <property type="protein sequence ID" value="KAB7499088.1"/>
    <property type="molecule type" value="Genomic_DNA"/>
</dbReference>
<proteinExistence type="predicted"/>
<name>A0A5N5SYU7_9CRUS</name>
<reference evidence="1 2" key="1">
    <citation type="journal article" date="2019" name="PLoS Biol.">
        <title>Sex chromosomes control vertical transmission of feminizing Wolbachia symbionts in an isopod.</title>
        <authorList>
            <person name="Becking T."/>
            <person name="Chebbi M.A."/>
            <person name="Giraud I."/>
            <person name="Moumen B."/>
            <person name="Laverre T."/>
            <person name="Caubet Y."/>
            <person name="Peccoud J."/>
            <person name="Gilbert C."/>
            <person name="Cordaux R."/>
        </authorList>
    </citation>
    <scope>NUCLEOTIDE SEQUENCE [LARGE SCALE GENOMIC DNA]</scope>
    <source>
        <strain evidence="1">ANa2</strain>
        <tissue evidence="1">Whole body excluding digestive tract and cuticle</tissue>
    </source>
</reference>
<evidence type="ECO:0000313" key="2">
    <source>
        <dbReference type="Proteomes" id="UP000326759"/>
    </source>
</evidence>
<accession>A0A5N5SYU7</accession>
<comment type="caution">
    <text evidence="1">The sequence shown here is derived from an EMBL/GenBank/DDBJ whole genome shotgun (WGS) entry which is preliminary data.</text>
</comment>
<sequence>MESGLLSLRAELLKKKSQIKTTKLEVHPEIKPLVKEKKSLKRKTTKTSKDISLHNEDALKLEKSKVNL</sequence>
<dbReference type="Proteomes" id="UP000326759">
    <property type="component" value="Unassembled WGS sequence"/>
</dbReference>
<keyword evidence="2" id="KW-1185">Reference proteome</keyword>
<evidence type="ECO:0000313" key="1">
    <source>
        <dbReference type="EMBL" id="KAB7499088.1"/>
    </source>
</evidence>